<sequence>MVGLLKKTSEIILHLFSSTKQRTVPKMYEKPDIHGEVFNVEDHWLLLNNQLYVDIRECIIIDEKNDVLAASKIVEGDFVNVWIEETDVIRTVPSLATAKMVQRRGAILE</sequence>
<dbReference type="STRING" id="1236970.JCM9140_1101"/>
<dbReference type="EMBL" id="BAUT01000007">
    <property type="protein sequence ID" value="GAE25128.1"/>
    <property type="molecule type" value="Genomic_DNA"/>
</dbReference>
<proteinExistence type="predicted"/>
<dbReference type="RefSeq" id="WP_034743120.1">
    <property type="nucleotide sequence ID" value="NZ_BAUT01000007.1"/>
</dbReference>
<comment type="caution">
    <text evidence="1">The sequence shown here is derived from an EMBL/GenBank/DDBJ whole genome shotgun (WGS) entry which is preliminary data.</text>
</comment>
<reference evidence="1" key="1">
    <citation type="journal article" date="2014" name="Genome Announc.">
        <title>Draft Genome Sequences of Three Alkaliphilic Bacillus Strains, Bacillus wakoensis JCM 9140T, Bacillus akibai JCM 9157T, and Bacillus hemicellulosilyticus JCM 9152T.</title>
        <authorList>
            <person name="Yuki M."/>
            <person name="Oshima K."/>
            <person name="Suda W."/>
            <person name="Oshida Y."/>
            <person name="Kitamura K."/>
            <person name="Iida T."/>
            <person name="Hattori M."/>
            <person name="Ohkuma M."/>
        </authorList>
    </citation>
    <scope>NUCLEOTIDE SEQUENCE [LARGE SCALE GENOMIC DNA]</scope>
    <source>
        <strain evidence="1">JCM 9140</strain>
    </source>
</reference>
<keyword evidence="2" id="KW-1185">Reference proteome</keyword>
<accession>W4Q083</accession>
<name>W4Q083_9BACI</name>
<dbReference type="Proteomes" id="UP000018890">
    <property type="component" value="Unassembled WGS sequence"/>
</dbReference>
<protein>
    <submittedName>
        <fullName evidence="1">Uncharacterized protein</fullName>
    </submittedName>
</protein>
<dbReference type="OrthoDB" id="9802649at2"/>
<gene>
    <name evidence="1" type="ORF">JCM9140_1101</name>
</gene>
<evidence type="ECO:0000313" key="1">
    <source>
        <dbReference type="EMBL" id="GAE25128.1"/>
    </source>
</evidence>
<evidence type="ECO:0000313" key="2">
    <source>
        <dbReference type="Proteomes" id="UP000018890"/>
    </source>
</evidence>
<dbReference type="AlphaFoldDB" id="W4Q083"/>
<organism evidence="1 2">
    <name type="scientific">Halalkalibacter wakoensis JCM 9140</name>
    <dbReference type="NCBI Taxonomy" id="1236970"/>
    <lineage>
        <taxon>Bacteria</taxon>
        <taxon>Bacillati</taxon>
        <taxon>Bacillota</taxon>
        <taxon>Bacilli</taxon>
        <taxon>Bacillales</taxon>
        <taxon>Bacillaceae</taxon>
        <taxon>Halalkalibacter</taxon>
    </lineage>
</organism>